<protein>
    <submittedName>
        <fullName evidence="2">Uncharacterized protein</fullName>
    </submittedName>
</protein>
<dbReference type="GeneID" id="25292779"/>
<name>A0A0D2FWS7_9EURO</name>
<evidence type="ECO:0000313" key="3">
    <source>
        <dbReference type="Proteomes" id="UP000053617"/>
    </source>
</evidence>
<dbReference type="VEuPathDB" id="FungiDB:Z518_04708"/>
<dbReference type="AlphaFoldDB" id="A0A0D2FWS7"/>
<keyword evidence="3" id="KW-1185">Reference proteome</keyword>
<evidence type="ECO:0000313" key="2">
    <source>
        <dbReference type="EMBL" id="KIX06732.1"/>
    </source>
</evidence>
<proteinExistence type="predicted"/>
<dbReference type="HOGENOM" id="CLU_164888_0_0_1"/>
<dbReference type="EMBL" id="KN847477">
    <property type="protein sequence ID" value="KIX06732.1"/>
    <property type="molecule type" value="Genomic_DNA"/>
</dbReference>
<accession>A0A0D2FWS7</accession>
<feature type="region of interest" description="Disordered" evidence="1">
    <location>
        <begin position="1"/>
        <end position="28"/>
    </location>
</feature>
<dbReference type="OrthoDB" id="4154314at2759"/>
<evidence type="ECO:0000256" key="1">
    <source>
        <dbReference type="SAM" id="MobiDB-lite"/>
    </source>
</evidence>
<organism evidence="2 3">
    <name type="scientific">Rhinocladiella mackenziei CBS 650.93</name>
    <dbReference type="NCBI Taxonomy" id="1442369"/>
    <lineage>
        <taxon>Eukaryota</taxon>
        <taxon>Fungi</taxon>
        <taxon>Dikarya</taxon>
        <taxon>Ascomycota</taxon>
        <taxon>Pezizomycotina</taxon>
        <taxon>Eurotiomycetes</taxon>
        <taxon>Chaetothyriomycetidae</taxon>
        <taxon>Chaetothyriales</taxon>
        <taxon>Herpotrichiellaceae</taxon>
        <taxon>Rhinocladiella</taxon>
    </lineage>
</organism>
<gene>
    <name evidence="2" type="ORF">Z518_04708</name>
</gene>
<dbReference type="Proteomes" id="UP000053617">
    <property type="component" value="Unassembled WGS sequence"/>
</dbReference>
<reference evidence="2 3" key="1">
    <citation type="submission" date="2015-01" db="EMBL/GenBank/DDBJ databases">
        <title>The Genome Sequence of Rhinocladiella mackenzie CBS 650.93.</title>
        <authorList>
            <consortium name="The Broad Institute Genomics Platform"/>
            <person name="Cuomo C."/>
            <person name="de Hoog S."/>
            <person name="Gorbushina A."/>
            <person name="Stielow B."/>
            <person name="Teixiera M."/>
            <person name="Abouelleil A."/>
            <person name="Chapman S.B."/>
            <person name="Priest M."/>
            <person name="Young S.K."/>
            <person name="Wortman J."/>
            <person name="Nusbaum C."/>
            <person name="Birren B."/>
        </authorList>
    </citation>
    <scope>NUCLEOTIDE SEQUENCE [LARGE SCALE GENOMIC DNA]</scope>
    <source>
        <strain evidence="2 3">CBS 650.93</strain>
    </source>
</reference>
<dbReference type="RefSeq" id="XP_013273868.1">
    <property type="nucleotide sequence ID" value="XM_013418414.1"/>
</dbReference>
<feature type="compositionally biased region" description="Polar residues" evidence="1">
    <location>
        <begin position="1"/>
        <end position="15"/>
    </location>
</feature>
<sequence length="88" mass="9585">MSASGRTSTSNQSTDPSVPRPSPRRASSVCIPKGKWYDCLRPTEHPYQGFGSIANFANMSGKGTQTDAGEAWTRDIYGKMKSFNAHDV</sequence>